<evidence type="ECO:0000313" key="1">
    <source>
        <dbReference type="EMBL" id="CAI6101005.1"/>
    </source>
</evidence>
<dbReference type="Proteomes" id="UP001160390">
    <property type="component" value="Unassembled WGS sequence"/>
</dbReference>
<reference evidence="1" key="1">
    <citation type="submission" date="2023-01" db="EMBL/GenBank/DDBJ databases">
        <authorList>
            <person name="Piombo E."/>
        </authorList>
    </citation>
    <scope>NUCLEOTIDE SEQUENCE</scope>
</reference>
<comment type="caution">
    <text evidence="1">The sequence shown here is derived from an EMBL/GenBank/DDBJ whole genome shotgun (WGS) entry which is preliminary data.</text>
</comment>
<dbReference type="EMBL" id="CABFNP030001359">
    <property type="protein sequence ID" value="CAI6101005.1"/>
    <property type="molecule type" value="Genomic_DNA"/>
</dbReference>
<gene>
    <name evidence="1" type="ORF">CCHLO57077_00016716</name>
</gene>
<dbReference type="AlphaFoldDB" id="A0AA35QFF4"/>
<name>A0AA35QFF4_9HYPO</name>
<organism evidence="1 2">
    <name type="scientific">Clonostachys chloroleuca</name>
    <dbReference type="NCBI Taxonomy" id="1926264"/>
    <lineage>
        <taxon>Eukaryota</taxon>
        <taxon>Fungi</taxon>
        <taxon>Dikarya</taxon>
        <taxon>Ascomycota</taxon>
        <taxon>Pezizomycotina</taxon>
        <taxon>Sordariomycetes</taxon>
        <taxon>Hypocreomycetidae</taxon>
        <taxon>Hypocreales</taxon>
        <taxon>Bionectriaceae</taxon>
        <taxon>Clonostachys</taxon>
    </lineage>
</organism>
<sequence length="73" mass="8029">MDRAEIEAKEKSLIDKSQKVQKALDALNDSMGKSPSMSDVKAHEALVQARNDTQKELLQVERGLSDLTAKGTM</sequence>
<protein>
    <submittedName>
        <fullName evidence="1">Uncharacterized protein</fullName>
    </submittedName>
</protein>
<keyword evidence="2" id="KW-1185">Reference proteome</keyword>
<evidence type="ECO:0000313" key="2">
    <source>
        <dbReference type="Proteomes" id="UP001160390"/>
    </source>
</evidence>
<proteinExistence type="predicted"/>
<accession>A0AA35QFF4</accession>